<accession>A0ABY9W4J6</accession>
<feature type="region of interest" description="Disordered" evidence="1">
    <location>
        <begin position="1"/>
        <end position="51"/>
    </location>
</feature>
<dbReference type="EMBL" id="CP134500">
    <property type="protein sequence ID" value="WNF31085.1"/>
    <property type="molecule type" value="Genomic_DNA"/>
</dbReference>
<evidence type="ECO:0000313" key="3">
    <source>
        <dbReference type="EMBL" id="WNF31085.1"/>
    </source>
</evidence>
<protein>
    <recommendedName>
        <fullName evidence="2">Thymidylate kinase-like domain-containing protein</fullName>
    </recommendedName>
</protein>
<reference evidence="3 4" key="1">
    <citation type="submission" date="2023-09" db="EMBL/GenBank/DDBJ databases">
        <title>Genome completion map analysis of the actinomycetes C11-1.</title>
        <authorList>
            <person name="Qin P."/>
            <person name="Guan P."/>
        </authorList>
    </citation>
    <scope>NUCLEOTIDE SEQUENCE [LARGE SCALE GENOMIC DNA]</scope>
    <source>
        <strain evidence="3 4">C11-1</strain>
    </source>
</reference>
<evidence type="ECO:0000256" key="1">
    <source>
        <dbReference type="SAM" id="MobiDB-lite"/>
    </source>
</evidence>
<organism evidence="3 4">
    <name type="scientific">Streptomyces durocortorensis</name>
    <dbReference type="NCBI Taxonomy" id="2811104"/>
    <lineage>
        <taxon>Bacteria</taxon>
        <taxon>Bacillati</taxon>
        <taxon>Actinomycetota</taxon>
        <taxon>Actinomycetes</taxon>
        <taxon>Kitasatosporales</taxon>
        <taxon>Streptomycetaceae</taxon>
        <taxon>Streptomyces</taxon>
    </lineage>
</organism>
<evidence type="ECO:0000259" key="2">
    <source>
        <dbReference type="Pfam" id="PF02223"/>
    </source>
</evidence>
<evidence type="ECO:0000313" key="4">
    <source>
        <dbReference type="Proteomes" id="UP001303236"/>
    </source>
</evidence>
<dbReference type="SUPFAM" id="SSF52540">
    <property type="entry name" value="P-loop containing nucleoside triphosphate hydrolases"/>
    <property type="match status" value="1"/>
</dbReference>
<feature type="domain" description="Thymidylate kinase-like" evidence="2">
    <location>
        <begin position="58"/>
        <end position="138"/>
    </location>
</feature>
<sequence>MQPLRPERSLRSRRVDASSAREGTVHLYFSDRGSRSSAARPRGPGPGRGSTGSWLGHLALAAVSGTANAGWLRRLYGQLPAPDVAFLLDLSPEVAAARVRARNTDTNSLSFLTRFRDAYRDLDEYRDGVFTVLDAGLPPAGLLDDAWAHLARTDRWLADV</sequence>
<dbReference type="Proteomes" id="UP001303236">
    <property type="component" value="Chromosome"/>
</dbReference>
<dbReference type="InterPro" id="IPR027417">
    <property type="entry name" value="P-loop_NTPase"/>
</dbReference>
<dbReference type="InterPro" id="IPR039430">
    <property type="entry name" value="Thymidylate_kin-like_dom"/>
</dbReference>
<dbReference type="Pfam" id="PF02223">
    <property type="entry name" value="Thymidylate_kin"/>
    <property type="match status" value="1"/>
</dbReference>
<gene>
    <name evidence="3" type="ORF">RI138_32035</name>
</gene>
<proteinExistence type="predicted"/>
<name>A0ABY9W4J6_9ACTN</name>
<feature type="compositionally biased region" description="Basic and acidic residues" evidence="1">
    <location>
        <begin position="1"/>
        <end position="16"/>
    </location>
</feature>
<keyword evidence="4" id="KW-1185">Reference proteome</keyword>
<dbReference type="Gene3D" id="3.40.50.300">
    <property type="entry name" value="P-loop containing nucleotide triphosphate hydrolases"/>
    <property type="match status" value="1"/>
</dbReference>